<evidence type="ECO:0008006" key="4">
    <source>
        <dbReference type="Google" id="ProtNLM"/>
    </source>
</evidence>
<evidence type="ECO:0000313" key="2">
    <source>
        <dbReference type="EMBL" id="KIV97945.1"/>
    </source>
</evidence>
<dbReference type="SUPFAM" id="SSF56112">
    <property type="entry name" value="Protein kinase-like (PK-like)"/>
    <property type="match status" value="1"/>
</dbReference>
<dbReference type="InterPro" id="IPR011009">
    <property type="entry name" value="Kinase-like_dom_sf"/>
</dbReference>
<dbReference type="Proteomes" id="UP000054302">
    <property type="component" value="Unassembled WGS sequence"/>
</dbReference>
<dbReference type="STRING" id="212818.A0A0D1X7U4"/>
<dbReference type="GeneID" id="27319486"/>
<keyword evidence="3" id="KW-1185">Reference proteome</keyword>
<sequence length="244" mass="27312">MADAIESKAPVDWTRRRKWCRQLVQAVSQMHSQGFVVGYLGKMADCGVGIDSNDNAVLYGRFSTTINYIPTKWDHPPECKHSISASRPMMATPETDLYQLGFLLWRIATNNNIVTQTDICKMFGCTTDFDTTSDDPANCLEPHSTSAMLPWVDEQHTQYLQIVIDECRRQSPADRSPACELLKRFSAVEEDLPLDRQRSDKQTTTLTTATTATVNPAPQGQDFHDPRNVYSTGARSSIATDAMI</sequence>
<reference evidence="2 3" key="1">
    <citation type="submission" date="2015-01" db="EMBL/GenBank/DDBJ databases">
        <title>The Genome Sequence of Exophiala mesophila CBS40295.</title>
        <authorList>
            <consortium name="The Broad Institute Genomics Platform"/>
            <person name="Cuomo C."/>
            <person name="de Hoog S."/>
            <person name="Gorbushina A."/>
            <person name="Stielow B."/>
            <person name="Teixiera M."/>
            <person name="Abouelleil A."/>
            <person name="Chapman S.B."/>
            <person name="Priest M."/>
            <person name="Young S.K."/>
            <person name="Wortman J."/>
            <person name="Nusbaum C."/>
            <person name="Birren B."/>
        </authorList>
    </citation>
    <scope>NUCLEOTIDE SEQUENCE [LARGE SCALE GENOMIC DNA]</scope>
    <source>
        <strain evidence="2 3">CBS 40295</strain>
    </source>
</reference>
<proteinExistence type="predicted"/>
<organism evidence="2 3">
    <name type="scientific">Exophiala mesophila</name>
    <name type="common">Black yeast-like fungus</name>
    <dbReference type="NCBI Taxonomy" id="212818"/>
    <lineage>
        <taxon>Eukaryota</taxon>
        <taxon>Fungi</taxon>
        <taxon>Dikarya</taxon>
        <taxon>Ascomycota</taxon>
        <taxon>Pezizomycotina</taxon>
        <taxon>Eurotiomycetes</taxon>
        <taxon>Chaetothyriomycetidae</taxon>
        <taxon>Chaetothyriales</taxon>
        <taxon>Herpotrichiellaceae</taxon>
        <taxon>Exophiala</taxon>
    </lineage>
</organism>
<dbReference type="VEuPathDB" id="FungiDB:PV10_01641"/>
<evidence type="ECO:0000313" key="3">
    <source>
        <dbReference type="Proteomes" id="UP000054302"/>
    </source>
</evidence>
<dbReference type="HOGENOM" id="CLU_1086437_0_0_1"/>
<name>A0A0D1X7U4_EXOME</name>
<feature type="compositionally biased region" description="Polar residues" evidence="1">
    <location>
        <begin position="229"/>
        <end position="244"/>
    </location>
</feature>
<feature type="region of interest" description="Disordered" evidence="1">
    <location>
        <begin position="213"/>
        <end position="244"/>
    </location>
</feature>
<protein>
    <recommendedName>
        <fullName evidence="4">Protein kinase domain-containing protein</fullName>
    </recommendedName>
</protein>
<dbReference type="RefSeq" id="XP_016229519.1">
    <property type="nucleotide sequence ID" value="XM_016365870.1"/>
</dbReference>
<dbReference type="OrthoDB" id="5417015at2759"/>
<evidence type="ECO:0000256" key="1">
    <source>
        <dbReference type="SAM" id="MobiDB-lite"/>
    </source>
</evidence>
<dbReference type="AlphaFoldDB" id="A0A0D1X7U4"/>
<accession>A0A0D1X7U4</accession>
<dbReference type="EMBL" id="KN847520">
    <property type="protein sequence ID" value="KIV97945.1"/>
    <property type="molecule type" value="Genomic_DNA"/>
</dbReference>
<dbReference type="Gene3D" id="1.10.510.10">
    <property type="entry name" value="Transferase(Phosphotransferase) domain 1"/>
    <property type="match status" value="1"/>
</dbReference>
<gene>
    <name evidence="2" type="ORF">PV10_01641</name>
</gene>